<comment type="caution">
    <text evidence="2">The sequence shown here is derived from an EMBL/GenBank/DDBJ whole genome shotgun (WGS) entry which is preliminary data.</text>
</comment>
<dbReference type="PANTHER" id="PTHR31900">
    <property type="entry name" value="F-BOX/RNI SUPERFAMILY PROTEIN-RELATED"/>
    <property type="match status" value="1"/>
</dbReference>
<protein>
    <recommendedName>
        <fullName evidence="1">F-box domain-containing protein</fullName>
    </recommendedName>
</protein>
<gene>
    <name evidence="2" type="ORF">HID58_012719</name>
</gene>
<dbReference type="SMART" id="SM00579">
    <property type="entry name" value="FBD"/>
    <property type="match status" value="2"/>
</dbReference>
<dbReference type="InterPro" id="IPR050232">
    <property type="entry name" value="FBL13/AtMIF1-like"/>
</dbReference>
<dbReference type="InterPro" id="IPR001810">
    <property type="entry name" value="F-box_dom"/>
</dbReference>
<evidence type="ECO:0000313" key="3">
    <source>
        <dbReference type="Proteomes" id="UP000824890"/>
    </source>
</evidence>
<feature type="domain" description="F-box" evidence="1">
    <location>
        <begin position="13"/>
        <end position="49"/>
    </location>
</feature>
<accession>A0ABQ8E2H1</accession>
<dbReference type="Gene3D" id="3.80.10.10">
    <property type="entry name" value="Ribonuclease Inhibitor"/>
    <property type="match status" value="1"/>
</dbReference>
<dbReference type="CDD" id="cd22160">
    <property type="entry name" value="F-box_AtFBL13-like"/>
    <property type="match status" value="1"/>
</dbReference>
<dbReference type="EMBL" id="JAGKQM010000003">
    <property type="protein sequence ID" value="KAH0935602.1"/>
    <property type="molecule type" value="Genomic_DNA"/>
</dbReference>
<reference evidence="2 3" key="1">
    <citation type="submission" date="2021-05" db="EMBL/GenBank/DDBJ databases">
        <title>Genome Assembly of Synthetic Allotetraploid Brassica napus Reveals Homoeologous Exchanges between Subgenomes.</title>
        <authorList>
            <person name="Davis J.T."/>
        </authorList>
    </citation>
    <scope>NUCLEOTIDE SEQUENCE [LARGE SCALE GENOMIC DNA]</scope>
    <source>
        <strain evidence="3">cv. Da-Ae</strain>
        <tissue evidence="2">Seedling</tissue>
    </source>
</reference>
<dbReference type="InterPro" id="IPR036047">
    <property type="entry name" value="F-box-like_dom_sf"/>
</dbReference>
<dbReference type="Pfam" id="PF24758">
    <property type="entry name" value="LRR_At5g56370"/>
    <property type="match status" value="1"/>
</dbReference>
<dbReference type="SUPFAM" id="SSF81383">
    <property type="entry name" value="F-box domain"/>
    <property type="match status" value="1"/>
</dbReference>
<dbReference type="PANTHER" id="PTHR31900:SF34">
    <property type="entry name" value="EMB|CAB62440.1-RELATED"/>
    <property type="match status" value="1"/>
</dbReference>
<organism evidence="2 3">
    <name type="scientific">Brassica napus</name>
    <name type="common">Rape</name>
    <dbReference type="NCBI Taxonomy" id="3708"/>
    <lineage>
        <taxon>Eukaryota</taxon>
        <taxon>Viridiplantae</taxon>
        <taxon>Streptophyta</taxon>
        <taxon>Embryophyta</taxon>
        <taxon>Tracheophyta</taxon>
        <taxon>Spermatophyta</taxon>
        <taxon>Magnoliopsida</taxon>
        <taxon>eudicotyledons</taxon>
        <taxon>Gunneridae</taxon>
        <taxon>Pentapetalae</taxon>
        <taxon>rosids</taxon>
        <taxon>malvids</taxon>
        <taxon>Brassicales</taxon>
        <taxon>Brassicaceae</taxon>
        <taxon>Brassiceae</taxon>
        <taxon>Brassica</taxon>
    </lineage>
</organism>
<dbReference type="Proteomes" id="UP000824890">
    <property type="component" value="Unassembled WGS sequence"/>
</dbReference>
<dbReference type="Pfam" id="PF08387">
    <property type="entry name" value="FBD"/>
    <property type="match status" value="2"/>
</dbReference>
<dbReference type="InterPro" id="IPR006566">
    <property type="entry name" value="FBD"/>
</dbReference>
<dbReference type="Pfam" id="PF00646">
    <property type="entry name" value="F-box"/>
    <property type="match status" value="1"/>
</dbReference>
<keyword evidence="3" id="KW-1185">Reference proteome</keyword>
<sequence length="663" mass="75111">MLLRFMNPSSFYMDNLSHLPDDLLLRILSLNTTKEAMATSLLSKRWRSLWTLVPGLSYDHSNHNGDYKSFTQFVYRSFLSNKAPILEHLHLSLGPDCPSVDIGLWINLALSRRVGELHIHIVIPYPKKVSVTLPSSLYTSENLQRLSLTNCVFLDGPVHVLLPSLKTLSLKTVTYTDNTSLQIFLSGCPNLEVLSVEDRYDGPPMDVIVVVPSLQRLHMSHGNIETRGTYVLDVPSLKSLEIRDSARCNFRQIENMPELVNARVCFGASSTHEFLKALTSVRRLTLTQPLTLKSEVVNPCGIIFNQLVHLDLRTFAVGWWDLLICMLQYSPNLRFLKLIDVAIYFSDMDNPSGWKPPSSVPECLLHSVEAFEWFQDKGRQVDREMATYVLKNALRLKTATFSTISTDMGEKCQMLKELESLEVLVLVLDPLVVEQDIIGFNIVLPSLQRLNISLSQQSFGLHRPCVIDVPSLKYLKSCGTASNNFCQIENMPELVRADVDLTLGVSTHKKFLRALTSVRHLTLWWTTPKVVNPSGRIFNQLVHLCTLFGSSYLYAPRFSQTILKLIDDKLDIYLSRMDKPTGWKPPSSVPECLLHSLEAFEWSRYIGRRQEDREMSTYVLKNATCLKIATFSPLSTDLGEKYQMLKELASVATASASCQLLFD</sequence>
<evidence type="ECO:0000313" key="2">
    <source>
        <dbReference type="EMBL" id="KAH0935602.1"/>
    </source>
</evidence>
<name>A0ABQ8E2H1_BRANA</name>
<dbReference type="InterPro" id="IPR055411">
    <property type="entry name" value="LRR_FXL15/At3g58940/PEG3-like"/>
</dbReference>
<dbReference type="Gene3D" id="1.20.1280.50">
    <property type="match status" value="1"/>
</dbReference>
<dbReference type="InterPro" id="IPR053781">
    <property type="entry name" value="F-box_AtFBL13-like"/>
</dbReference>
<evidence type="ECO:0000259" key="1">
    <source>
        <dbReference type="PROSITE" id="PS50181"/>
    </source>
</evidence>
<dbReference type="PROSITE" id="PS50181">
    <property type="entry name" value="FBOX"/>
    <property type="match status" value="1"/>
</dbReference>
<dbReference type="InterPro" id="IPR032675">
    <property type="entry name" value="LRR_dom_sf"/>
</dbReference>
<proteinExistence type="predicted"/>
<dbReference type="SUPFAM" id="SSF52058">
    <property type="entry name" value="L domain-like"/>
    <property type="match status" value="1"/>
</dbReference>